<dbReference type="OrthoDB" id="1522652at2"/>
<dbReference type="InterPro" id="IPR038081">
    <property type="entry name" value="CalX-like_sf"/>
</dbReference>
<evidence type="ECO:0000313" key="3">
    <source>
        <dbReference type="EMBL" id="SFZ83955.1"/>
    </source>
</evidence>
<protein>
    <recommendedName>
        <fullName evidence="2">LTD domain-containing protein</fullName>
    </recommendedName>
</protein>
<dbReference type="GeneID" id="47723870"/>
<dbReference type="NCBIfam" id="TIGR04183">
    <property type="entry name" value="Por_Secre_tail"/>
    <property type="match status" value="1"/>
</dbReference>
<accession>A0A2H1EC15</accession>
<dbReference type="InterPro" id="IPR036415">
    <property type="entry name" value="Lamin_tail_dom_sf"/>
</dbReference>
<feature type="domain" description="LTD" evidence="2">
    <location>
        <begin position="290"/>
        <end position="541"/>
    </location>
</feature>
<dbReference type="KEGG" id="tmar:MARIT_2396"/>
<dbReference type="SUPFAM" id="SSF74853">
    <property type="entry name" value="Lamin A/C globular tail domain"/>
    <property type="match status" value="1"/>
</dbReference>
<dbReference type="InterPro" id="IPR026444">
    <property type="entry name" value="Secre_tail"/>
</dbReference>
<dbReference type="AlphaFoldDB" id="A0A2H1EC15"/>
<dbReference type="Gene3D" id="2.60.40.2030">
    <property type="match status" value="1"/>
</dbReference>
<name>A0A2H1EC15_9FLAO</name>
<dbReference type="Proteomes" id="UP000231564">
    <property type="component" value="Chromosome MARIT"/>
</dbReference>
<dbReference type="EMBL" id="LT634361">
    <property type="protein sequence ID" value="SFZ83955.1"/>
    <property type="molecule type" value="Genomic_DNA"/>
</dbReference>
<dbReference type="PROSITE" id="PS51841">
    <property type="entry name" value="LTD"/>
    <property type="match status" value="1"/>
</dbReference>
<gene>
    <name evidence="3" type="ORF">MARIT_2396</name>
</gene>
<dbReference type="SUPFAM" id="SSF141072">
    <property type="entry name" value="CalX-like"/>
    <property type="match status" value="1"/>
</dbReference>
<evidence type="ECO:0000256" key="1">
    <source>
        <dbReference type="ARBA" id="ARBA00022729"/>
    </source>
</evidence>
<dbReference type="Pfam" id="PF00932">
    <property type="entry name" value="LTD"/>
    <property type="match status" value="1"/>
</dbReference>
<evidence type="ECO:0000313" key="4">
    <source>
        <dbReference type="Proteomes" id="UP000231564"/>
    </source>
</evidence>
<dbReference type="RefSeq" id="WP_100211567.1">
    <property type="nucleotide sequence ID" value="NZ_CP138495.1"/>
</dbReference>
<organism evidence="3 4">
    <name type="scientific">Tenacibaculum maritimum NCIMB 2154</name>
    <dbReference type="NCBI Taxonomy" id="1349785"/>
    <lineage>
        <taxon>Bacteria</taxon>
        <taxon>Pseudomonadati</taxon>
        <taxon>Bacteroidota</taxon>
        <taxon>Flavobacteriia</taxon>
        <taxon>Flavobacteriales</taxon>
        <taxon>Flavobacteriaceae</taxon>
        <taxon>Tenacibaculum</taxon>
    </lineage>
</organism>
<keyword evidence="4" id="KW-1185">Reference proteome</keyword>
<dbReference type="InterPro" id="IPR001322">
    <property type="entry name" value="Lamin_tail_dom"/>
</dbReference>
<dbReference type="Pfam" id="PF18962">
    <property type="entry name" value="Por_Secre_tail"/>
    <property type="match status" value="1"/>
</dbReference>
<dbReference type="Gene3D" id="2.60.40.1260">
    <property type="entry name" value="Lamin Tail domain"/>
    <property type="match status" value="1"/>
</dbReference>
<proteinExistence type="predicted"/>
<evidence type="ECO:0000259" key="2">
    <source>
        <dbReference type="PROSITE" id="PS51841"/>
    </source>
</evidence>
<keyword evidence="1" id="KW-0732">Signal</keyword>
<reference evidence="3 4" key="1">
    <citation type="submission" date="2016-11" db="EMBL/GenBank/DDBJ databases">
        <authorList>
            <person name="Jaros S."/>
            <person name="Januszkiewicz K."/>
            <person name="Wedrychowicz H."/>
        </authorList>
    </citation>
    <scope>NUCLEOTIDE SEQUENCE [LARGE SCALE GENOMIC DNA]</scope>
    <source>
        <strain evidence="3">NCIMB 2154T</strain>
    </source>
</reference>
<dbReference type="STRING" id="1349785.GCA_000509405_02075"/>
<sequence>MRHNYFFIILLLLFGASHNISGQIIYNADFSNDGDGFADHTSAAPPVAGPTSVGPFGSISNQWNLSYDTTPNTDGSTNSFKVSGGALISDDWGGQGIFTSQAIDISSVTTISIAALGANSGANDGKFTYFYILDNGTRVETVIGATSNGDTVNYAVNNLDVSGSNTIQVGFEFSENGSGDGYTVNSFTVTASSSPVVSFDAASSSQNETNATFNTLLPVTFSNYNADVTIGVTVNAGSTAEPSDYTLNTSSITFTGNGTENISLDINDDADFESETIILDIAVTSGNANITIAQHTVTISDDDLPIVINEILADPDSSNGDANGDGIVSTTEDEFLEIYNISGADLDISGWTIADAIRVRHTFPNGTIIPANEAIVIFGGGTPVTVPGIVQVASTNALELNNGGDTITIKNNTGATVLVENYASAGNNQSIARNDDINGAFVNHSNIPTNPVIFSPGRDNTDNTPFSSNLKWTGVTDTNWNTATNWIGNTAPTSTSNVIIPANLTNYPTISAPITVSTINIESGASLIANATVTGTVTYQRNLPTNNWYLVSSPVAGETIENLISNHIFASGTGANIGIAPYKNDGSAWNYQTNTATGAIASGQGISVKTATASTIRFTGTAHTNNVLYPITQATNNLNLVGNPFTSYVNLGAFFTDNATGAVLSEATVWLWNQATNSYDLKMSGTDANFQIAPGQAFFVSAGANTNVTFNTSNQSHQADTFQKNNSTPEIQVVLYANENGKTTSTKLYYTNKATKGLDDGFDGTMFGGINYTYALYSQLVAENTGKNYAIQSLPSTDMENTIVPIGLKAEAGKEIIFSANSINLPNGLHVYLEDRSNGTFTNLSEKSHTVTLNNATNGTGQFYLHTTAQKLGIDEENSLLNHVSIYKSSPKILTIAGLQAKNASLNIFSLLGKKVVTQQFNSNGTTSISIPKLPAGIYLLALKTKSGKINKKIILE</sequence>